<proteinExistence type="predicted"/>
<name>A0ABN1MCS6_9FLAO</name>
<evidence type="ECO:0000259" key="1">
    <source>
        <dbReference type="Pfam" id="PF13521"/>
    </source>
</evidence>
<keyword evidence="2" id="KW-0067">ATP-binding</keyword>
<keyword evidence="3" id="KW-1185">Reference proteome</keyword>
<feature type="domain" description="NadR/Ttd14 AAA" evidence="1">
    <location>
        <begin position="7"/>
        <end position="171"/>
    </location>
</feature>
<evidence type="ECO:0000313" key="2">
    <source>
        <dbReference type="EMBL" id="GAA0870895.1"/>
    </source>
</evidence>
<dbReference type="InterPro" id="IPR027417">
    <property type="entry name" value="P-loop_NTPase"/>
</dbReference>
<accession>A0ABN1MCS6</accession>
<dbReference type="Gene3D" id="3.40.50.300">
    <property type="entry name" value="P-loop containing nucleotide triphosphate hydrolases"/>
    <property type="match status" value="1"/>
</dbReference>
<protein>
    <submittedName>
        <fullName evidence="2">ATP-binding protein</fullName>
    </submittedName>
</protein>
<keyword evidence="2" id="KW-0547">Nucleotide-binding</keyword>
<gene>
    <name evidence="2" type="ORF">GCM10009117_00400</name>
</gene>
<sequence length="179" mass="20566">MRVETKRILLIGGPGTGKTSLISHFKSLGHTIFHEISREVTLAAKKKGIDQLFLTNPILFSELLLKGRISQFNDAPAVKKPVVFYDRGIPDVSAYMDFVGTTYPKKFTKANTLYRYDNVFFLPVWKEIYQSDNERYETLEQAIRIQDHLKQTYTNLGYSLIEVPFAPIEQRGNFILNSL</sequence>
<dbReference type="SUPFAM" id="SSF52540">
    <property type="entry name" value="P-loop containing nucleoside triphosphate hydrolases"/>
    <property type="match status" value="1"/>
</dbReference>
<organism evidence="2 3">
    <name type="scientific">Gangjinia marincola</name>
    <dbReference type="NCBI Taxonomy" id="578463"/>
    <lineage>
        <taxon>Bacteria</taxon>
        <taxon>Pseudomonadati</taxon>
        <taxon>Bacteroidota</taxon>
        <taxon>Flavobacteriia</taxon>
        <taxon>Flavobacteriales</taxon>
        <taxon>Flavobacteriaceae</taxon>
        <taxon>Gangjinia</taxon>
    </lineage>
</organism>
<comment type="caution">
    <text evidence="2">The sequence shown here is derived from an EMBL/GenBank/DDBJ whole genome shotgun (WGS) entry which is preliminary data.</text>
</comment>
<evidence type="ECO:0000313" key="3">
    <source>
        <dbReference type="Proteomes" id="UP001500507"/>
    </source>
</evidence>
<dbReference type="Pfam" id="PF13521">
    <property type="entry name" value="AAA_28"/>
    <property type="match status" value="1"/>
</dbReference>
<dbReference type="EMBL" id="BAAAFG010000001">
    <property type="protein sequence ID" value="GAA0870895.1"/>
    <property type="molecule type" value="Genomic_DNA"/>
</dbReference>
<dbReference type="GO" id="GO:0005524">
    <property type="term" value="F:ATP binding"/>
    <property type="evidence" value="ECO:0007669"/>
    <property type="project" value="UniProtKB-KW"/>
</dbReference>
<dbReference type="InterPro" id="IPR038727">
    <property type="entry name" value="NadR/Ttd14_AAA_dom"/>
</dbReference>
<dbReference type="Proteomes" id="UP001500507">
    <property type="component" value="Unassembled WGS sequence"/>
</dbReference>
<reference evidence="2 3" key="1">
    <citation type="journal article" date="2019" name="Int. J. Syst. Evol. Microbiol.">
        <title>The Global Catalogue of Microorganisms (GCM) 10K type strain sequencing project: providing services to taxonomists for standard genome sequencing and annotation.</title>
        <authorList>
            <consortium name="The Broad Institute Genomics Platform"/>
            <consortium name="The Broad Institute Genome Sequencing Center for Infectious Disease"/>
            <person name="Wu L."/>
            <person name="Ma J."/>
        </authorList>
    </citation>
    <scope>NUCLEOTIDE SEQUENCE [LARGE SCALE GENOMIC DNA]</scope>
    <source>
        <strain evidence="2 3">JCM 16082</strain>
    </source>
</reference>